<reference evidence="2 3" key="1">
    <citation type="journal article" date="2018" name="Antonie Van Leeuwenhoek">
        <title>Larkinella terrae sp. nov., isolated from soil on Jeju Island, South Korea.</title>
        <authorList>
            <person name="Ten L.N."/>
            <person name="Jeon J."/>
            <person name="Park S.J."/>
            <person name="Park S."/>
            <person name="Lee S.Y."/>
            <person name="Kim M.K."/>
            <person name="Jung H.Y."/>
        </authorList>
    </citation>
    <scope>NUCLEOTIDE SEQUENCE [LARGE SCALE GENOMIC DNA]</scope>
    <source>
        <strain evidence="2 3">KCTC 52001</strain>
    </source>
</reference>
<dbReference type="InterPro" id="IPR011990">
    <property type="entry name" value="TPR-like_helical_dom_sf"/>
</dbReference>
<dbReference type="SUPFAM" id="SSF48452">
    <property type="entry name" value="TPR-like"/>
    <property type="match status" value="1"/>
</dbReference>
<dbReference type="Proteomes" id="UP000441754">
    <property type="component" value="Unassembled WGS sequence"/>
</dbReference>
<evidence type="ECO:0000313" key="3">
    <source>
        <dbReference type="Proteomes" id="UP000441754"/>
    </source>
</evidence>
<sequence length="487" mass="52895">MKNILHTFRNKTVLAALMLGATACTGDFDEVNTNPNAPTVATADLFLPHGIQSAVDAYWGGSLGMDIGDLIPQYWARIQYTDVDQYTITSDIYGNSSWQIFYIESLADYQRIYKIGKDSNNPNYQAVAVILRSWVFSLLTDIYGDIPYKEALMGLEGTLSPKYDSQKDVYAGLIAELKAANDMIVLNDASKSIAGDILLGNDLTKWKKFANSLSLRILNRMLGKADAPIDVKAEIGRILGDPVKYPVITSNAENIQLNYIDATNNNNPINQNRKTRDDHRVSATIVNKLKAMNDARLAVYADKPSAGGDYLGVPNGLSAADANALGLAKTSKVGAYFVAATAPGVILSYSELLFIKAEFAYKGITAAGDVATNYTAGINASFAQYKLTADAAYLAANALKTGTAGYTQIMEQKWIALFGQGLEAWTEFRRTGIPALSPSVINTNGGVIPTRLPYPGTEESLNFTNFNDALTKQGGKNDMKTKLWFAK</sequence>
<dbReference type="Pfam" id="PF12771">
    <property type="entry name" value="SusD-like_2"/>
    <property type="match status" value="1"/>
</dbReference>
<protein>
    <submittedName>
        <fullName evidence="2">SusD/RagB family nutrient-binding outer membrane lipoprotein</fullName>
    </submittedName>
</protein>
<dbReference type="PROSITE" id="PS51257">
    <property type="entry name" value="PROKAR_LIPOPROTEIN"/>
    <property type="match status" value="1"/>
</dbReference>
<evidence type="ECO:0000313" key="2">
    <source>
        <dbReference type="EMBL" id="MRS62788.1"/>
    </source>
</evidence>
<dbReference type="InterPro" id="IPR041662">
    <property type="entry name" value="SusD-like_2"/>
</dbReference>
<gene>
    <name evidence="2" type="ORF">GJJ30_15925</name>
</gene>
<keyword evidence="1" id="KW-0732">Signal</keyword>
<proteinExistence type="predicted"/>
<organism evidence="2 3">
    <name type="scientific">Larkinella terrae</name>
    <dbReference type="NCBI Taxonomy" id="2025311"/>
    <lineage>
        <taxon>Bacteria</taxon>
        <taxon>Pseudomonadati</taxon>
        <taxon>Bacteroidota</taxon>
        <taxon>Cytophagia</taxon>
        <taxon>Cytophagales</taxon>
        <taxon>Spirosomataceae</taxon>
        <taxon>Larkinella</taxon>
    </lineage>
</organism>
<keyword evidence="3" id="KW-1185">Reference proteome</keyword>
<name>A0A7K0EMX1_9BACT</name>
<comment type="caution">
    <text evidence="2">The sequence shown here is derived from an EMBL/GenBank/DDBJ whole genome shotgun (WGS) entry which is preliminary data.</text>
</comment>
<dbReference type="AlphaFoldDB" id="A0A7K0EMX1"/>
<evidence type="ECO:0000256" key="1">
    <source>
        <dbReference type="SAM" id="SignalP"/>
    </source>
</evidence>
<accession>A0A7K0EMX1</accession>
<keyword evidence="2" id="KW-0449">Lipoprotein</keyword>
<dbReference type="Gene3D" id="1.25.40.390">
    <property type="match status" value="1"/>
</dbReference>
<feature type="signal peptide" evidence="1">
    <location>
        <begin position="1"/>
        <end position="26"/>
    </location>
</feature>
<dbReference type="OrthoDB" id="843771at2"/>
<feature type="chain" id="PRO_5029475262" evidence="1">
    <location>
        <begin position="27"/>
        <end position="487"/>
    </location>
</feature>
<dbReference type="EMBL" id="WJXZ01000009">
    <property type="protein sequence ID" value="MRS62788.1"/>
    <property type="molecule type" value="Genomic_DNA"/>
</dbReference>
<dbReference type="RefSeq" id="WP_154176156.1">
    <property type="nucleotide sequence ID" value="NZ_WJXZ01000009.1"/>
</dbReference>